<keyword evidence="8 13" id="KW-0472">Membrane</keyword>
<feature type="domain" description="Major facilitator superfamily (MFS) profile" evidence="14">
    <location>
        <begin position="22"/>
        <end position="444"/>
    </location>
</feature>
<proteinExistence type="inferred from homology"/>
<feature type="transmembrane region" description="Helical" evidence="13">
    <location>
        <begin position="387"/>
        <end position="408"/>
    </location>
</feature>
<feature type="transmembrane region" description="Helical" evidence="13">
    <location>
        <begin position="187"/>
        <end position="206"/>
    </location>
</feature>
<dbReference type="GO" id="GO:0006814">
    <property type="term" value="P:sodium ion transport"/>
    <property type="evidence" value="ECO:0007669"/>
    <property type="project" value="UniProtKB-KW"/>
</dbReference>
<feature type="transmembrane region" description="Helical" evidence="13">
    <location>
        <begin position="20"/>
        <end position="44"/>
    </location>
</feature>
<feature type="transmembrane region" description="Helical" evidence="13">
    <location>
        <begin position="249"/>
        <end position="267"/>
    </location>
</feature>
<dbReference type="Pfam" id="PF07690">
    <property type="entry name" value="MFS_1"/>
    <property type="match status" value="2"/>
</dbReference>
<feature type="transmembrane region" description="Helical" evidence="13">
    <location>
        <begin position="325"/>
        <end position="345"/>
    </location>
</feature>
<feature type="transmembrane region" description="Helical" evidence="13">
    <location>
        <begin position="119"/>
        <end position="144"/>
    </location>
</feature>
<keyword evidence="3" id="KW-0813">Transport</keyword>
<evidence type="ECO:0000256" key="2">
    <source>
        <dbReference type="ARBA" id="ARBA00008586"/>
    </source>
</evidence>
<dbReference type="InterPro" id="IPR050382">
    <property type="entry name" value="MFS_Na/Anion_cotransporter"/>
</dbReference>
<comment type="subcellular location">
    <subcellularLocation>
        <location evidence="1">Membrane</location>
        <topology evidence="1">Multi-pass membrane protein</topology>
    </subcellularLocation>
</comment>
<keyword evidence="5" id="KW-0769">Symport</keyword>
<dbReference type="InterPro" id="IPR020846">
    <property type="entry name" value="MFS_dom"/>
</dbReference>
<dbReference type="GO" id="GO:0006820">
    <property type="term" value="P:monoatomic anion transport"/>
    <property type="evidence" value="ECO:0007669"/>
    <property type="project" value="TreeGrafter"/>
</dbReference>
<dbReference type="OrthoDB" id="2985014at2759"/>
<evidence type="ECO:0000256" key="3">
    <source>
        <dbReference type="ARBA" id="ARBA00022448"/>
    </source>
</evidence>
<evidence type="ECO:0000256" key="1">
    <source>
        <dbReference type="ARBA" id="ARBA00004141"/>
    </source>
</evidence>
<evidence type="ECO:0000313" key="16">
    <source>
        <dbReference type="Proteomes" id="UP000691718"/>
    </source>
</evidence>
<evidence type="ECO:0000256" key="9">
    <source>
        <dbReference type="ARBA" id="ARBA00023201"/>
    </source>
</evidence>
<comment type="function">
    <text evidence="10">May be an inorganic phosphate cotransporter.</text>
</comment>
<sequence length="481" mass="52904">MISEHISEKHYGFGIRHLQAICMCLCIIALFIARSSMAVAVLAMTDVTRKNDTRVTIYDWDKKTQGLILSSFFWGYMVMQIPGGLLAKRFGGKPILLVALLASGIVCGVLPSLVDLGGWQIVCACRVLMGLTQACLFPTTHTLLGRWLPDHERTAITGIVYGGTQIGTIIAMPLSGLLAETAIGWKLIFYSISGLMFTMSAVWYFFSASTPREHRLMTEAEKEYIERGLNTSGGKVLSTPWRFILKSKGVWAVAITHIGCTCGYTLFFVEMPTYLEKGLHISLKNSASLSALPYIGMWIGNIISATASEKILNRKLLSVGTCRKLFNSIGFFGMAIGLGALSFIGPDHHNMAVITLIATLTVNGFYTAGFMMSLLDMSPNFAGVMLSLTNSFANLGSIFTPIVTSFILHNDPTDLSRWRIVFLIIAAASVVTNIIFMLFGTSKREDWDHPDFKDKKDADPEETKPALTSSQMSKEEEAKLH</sequence>
<dbReference type="AlphaFoldDB" id="A0A8S3YEC2"/>
<feature type="transmembrane region" description="Helical" evidence="13">
    <location>
        <begin position="156"/>
        <end position="175"/>
    </location>
</feature>
<feature type="transmembrane region" description="Helical" evidence="13">
    <location>
        <begin position="420"/>
        <end position="439"/>
    </location>
</feature>
<keyword evidence="7" id="KW-0915">Sodium</keyword>
<feature type="transmembrane region" description="Helical" evidence="13">
    <location>
        <begin position="64"/>
        <end position="87"/>
    </location>
</feature>
<dbReference type="EMBL" id="CAJQZP010001672">
    <property type="protein sequence ID" value="CAG5058467.1"/>
    <property type="molecule type" value="Genomic_DNA"/>
</dbReference>
<evidence type="ECO:0000256" key="5">
    <source>
        <dbReference type="ARBA" id="ARBA00022847"/>
    </source>
</evidence>
<keyword evidence="4 13" id="KW-0812">Transmembrane</keyword>
<reference evidence="15" key="1">
    <citation type="submission" date="2021-04" db="EMBL/GenBank/DDBJ databases">
        <authorList>
            <person name="Tunstrom K."/>
        </authorList>
    </citation>
    <scope>NUCLEOTIDE SEQUENCE</scope>
</reference>
<evidence type="ECO:0000256" key="11">
    <source>
        <dbReference type="ARBA" id="ARBA00068450"/>
    </source>
</evidence>
<dbReference type="GO" id="GO:0016020">
    <property type="term" value="C:membrane"/>
    <property type="evidence" value="ECO:0007669"/>
    <property type="project" value="UniProtKB-SubCell"/>
</dbReference>
<dbReference type="GO" id="GO:0015293">
    <property type="term" value="F:symporter activity"/>
    <property type="evidence" value="ECO:0007669"/>
    <property type="project" value="UniProtKB-KW"/>
</dbReference>
<keyword evidence="9" id="KW-0406">Ion transport</keyword>
<dbReference type="PROSITE" id="PS50850">
    <property type="entry name" value="MFS"/>
    <property type="match status" value="1"/>
</dbReference>
<dbReference type="PANTHER" id="PTHR11662:SF280">
    <property type="entry name" value="FI21844P1-RELATED"/>
    <property type="match status" value="1"/>
</dbReference>
<keyword evidence="6 13" id="KW-1133">Transmembrane helix</keyword>
<feature type="region of interest" description="Disordered" evidence="12">
    <location>
        <begin position="445"/>
        <end position="481"/>
    </location>
</feature>
<feature type="transmembrane region" description="Helical" evidence="13">
    <location>
        <begin position="351"/>
        <end position="375"/>
    </location>
</feature>
<comment type="similarity">
    <text evidence="2">Belongs to the major facilitator superfamily. Sodium/anion cotransporter family.</text>
</comment>
<evidence type="ECO:0000313" key="15">
    <source>
        <dbReference type="EMBL" id="CAG5058467.1"/>
    </source>
</evidence>
<evidence type="ECO:0000256" key="6">
    <source>
        <dbReference type="ARBA" id="ARBA00022989"/>
    </source>
</evidence>
<dbReference type="FunFam" id="1.20.1250.20:FF:000003">
    <property type="entry name" value="Solute carrier family 17 member 3"/>
    <property type="match status" value="1"/>
</dbReference>
<gene>
    <name evidence="15" type="ORF">PAPOLLO_LOCUS27588</name>
</gene>
<dbReference type="Proteomes" id="UP000691718">
    <property type="component" value="Unassembled WGS sequence"/>
</dbReference>
<keyword evidence="9" id="KW-0739">Sodium transport</keyword>
<feature type="transmembrane region" description="Helical" evidence="13">
    <location>
        <begin position="287"/>
        <end position="304"/>
    </location>
</feature>
<evidence type="ECO:0000256" key="13">
    <source>
        <dbReference type="SAM" id="Phobius"/>
    </source>
</evidence>
<dbReference type="InterPro" id="IPR011701">
    <property type="entry name" value="MFS"/>
</dbReference>
<evidence type="ECO:0000256" key="7">
    <source>
        <dbReference type="ARBA" id="ARBA00023053"/>
    </source>
</evidence>
<evidence type="ECO:0000256" key="8">
    <source>
        <dbReference type="ARBA" id="ARBA00023136"/>
    </source>
</evidence>
<evidence type="ECO:0000256" key="10">
    <source>
        <dbReference type="ARBA" id="ARBA00054632"/>
    </source>
</evidence>
<dbReference type="PANTHER" id="PTHR11662">
    <property type="entry name" value="SOLUTE CARRIER FAMILY 17"/>
    <property type="match status" value="1"/>
</dbReference>
<evidence type="ECO:0000256" key="12">
    <source>
        <dbReference type="SAM" id="MobiDB-lite"/>
    </source>
</evidence>
<name>A0A8S3YEC2_PARAO</name>
<comment type="caution">
    <text evidence="15">The sequence shown here is derived from an EMBL/GenBank/DDBJ whole genome shotgun (WGS) entry which is preliminary data.</text>
</comment>
<feature type="compositionally biased region" description="Basic and acidic residues" evidence="12">
    <location>
        <begin position="445"/>
        <end position="464"/>
    </location>
</feature>
<dbReference type="FunFam" id="1.20.1250.20:FF:000144">
    <property type="entry name" value="Picot, isoform B"/>
    <property type="match status" value="1"/>
</dbReference>
<evidence type="ECO:0000256" key="4">
    <source>
        <dbReference type="ARBA" id="ARBA00022692"/>
    </source>
</evidence>
<accession>A0A8S3YEC2</accession>
<evidence type="ECO:0000259" key="14">
    <source>
        <dbReference type="PROSITE" id="PS50850"/>
    </source>
</evidence>
<organism evidence="15 16">
    <name type="scientific">Parnassius apollo</name>
    <name type="common">Apollo butterfly</name>
    <name type="synonym">Papilio apollo</name>
    <dbReference type="NCBI Taxonomy" id="110799"/>
    <lineage>
        <taxon>Eukaryota</taxon>
        <taxon>Metazoa</taxon>
        <taxon>Ecdysozoa</taxon>
        <taxon>Arthropoda</taxon>
        <taxon>Hexapoda</taxon>
        <taxon>Insecta</taxon>
        <taxon>Pterygota</taxon>
        <taxon>Neoptera</taxon>
        <taxon>Endopterygota</taxon>
        <taxon>Lepidoptera</taxon>
        <taxon>Glossata</taxon>
        <taxon>Ditrysia</taxon>
        <taxon>Papilionoidea</taxon>
        <taxon>Papilionidae</taxon>
        <taxon>Parnassiinae</taxon>
        <taxon>Parnassini</taxon>
        <taxon>Parnassius</taxon>
        <taxon>Parnassius</taxon>
    </lineage>
</organism>
<keyword evidence="16" id="KW-1185">Reference proteome</keyword>
<feature type="transmembrane region" description="Helical" evidence="13">
    <location>
        <begin position="94"/>
        <end position="113"/>
    </location>
</feature>
<protein>
    <recommendedName>
        <fullName evidence="11">Putative inorganic phosphate cotransporter</fullName>
    </recommendedName>
</protein>